<sequence length="2032" mass="228460">MDSNNLSLITNEITNEYDDGVVCFGPVTEDQINRYKRLPRRTVLPSDFELSQSVFESDEDKKDNKSIVLDVSNENTTMCYENSVNITQSTNNFDEDKEEIGTFELKQSISEDSNLRFSSPCSSKCLPTAKLIDTEVINRYIRMGSISSNESSLSENQNKSTFEDETISFTDPRESELIQNNYDYNETNSCEPLSVSSIIEQSPSINQQDDSNNVCALIHCSQEDDTDLSICSDVELGDVSEDSICADEYSITPGKQRLFDLRVTKQSLRAKTLKASAPFMDRIEETTTPVLPKVVDSPFILNDINNEHTEIKNGLNGSSITEISHETSTEHLNQTSNENVFEITKLIEETTEELLISNNLKNTNFLNECAGTKFDEVTNNQSMNSNQSLNETVHIQSILNDTEPKIDDEKSMNTMSNMANPTCDVNDYNDEYSVPMEVDIKSSNTSVVDTIIDETMCTNDQNMSLNKFSNDTKQKFDDEKSMKTSFNMANPTCDVNEYNDEEYSVPMEVDIKSSNTSIVDTLVDEPSKLPTNDQSMNLNKTLNDMEQKFDDEKSICIMSNVTIPQGITTPDVNDHCDEGNSINMNIADKVFDETMYSSRLSANNQSTDLNNTNHIESTINDPEHKFNDEKSMNTTSNMANSILDVNDYNDKKYSVPIEVDIKSSNTSVVDTIVDETMYTSKLPTNDQSTNLNKSLNDTKQQFDDENSVCIVSNVTVSQDISTSCVNDHYVEGNTINMSREDKVFDEAVYANRHSAINQSTDLNNTNHIESTINDPEHKFNDEKSMNTTSNMANSTPDVNDYNDEEYSVPIVEVDIKSPNTSVVDTIVDETMYTSKLPTNDQSMSLNKSLNDTKQKIDDEKSMNIMSNIANPTYDVNDYNDEEDSVPMGVNINSSNTSVVDKKIDETMYTNRFSANNQSMDLNKSLNRTNCIESILNDTEHKFDNEEEYSVPMEVDIKSSNTSIVDTLVDEPSKLPTNDQSTNLFKSLNDTKQQFDDEKSICIMSNVTISQAMLASDVHDHYDEGNSINMNIADKVFDETIYTNKLSANNKSMDLNKSLNKTNHIESILNDTEHKFDNEKSMDFISNMDNPTPDVNDFKDEAYSVPVVVDIKSSNTSVVDTKIDETICTSKLPINNSGVDFKESLNDTISTSNDTEHLLMNNIQNTTVPAIHLEEKLHSSKLNKSVLKNSTISNSSFVESNEVNITCNTTLEDPSCMMRQYLDFEQAVNEICEDITSSSCPSRKLNVPKASYDDETLERLIEQTLSSDTFDSTKMNENVSNYDGSNLSVIIENTSLETSSNNLEQNEEILNPNTDVPIISESESIVNEIENNELLNTSAVLNTVESTVAPKSEMDLLNEKDTQIEIKANESISMNCTITDSGLVENINETKNNESSVNSDKLSEMDTINKMDEQFDSITTKQLLVPENINEKMHPNQINATDIPNFAAFKLIPETEKTDKNFFDQDDILNNDNPPDSLAITKSNNNSLEEFTNLEQMFNFGDNQKEKQVESKTPKTQKLLDFSIIQQTPTFDNQTKKQKLLNFSIVDQTPLKSAQQTNPNENIINSDSLINFSSIDQMWNSEIAPKDEINFRDFQNSSSNNLSTISSPDVELLADESIKINTSQFSNSSFNQTITDSNLNLSTYSCTSNKTQNNITELNNVEPLVLINKQSLVDSLSNSLNETIKQDESEEKKILNKHCMLDESTKEVKLLSNITLNKTIDSAEVTGDSNHKLCTNSNKDTIVDFSIIDQGLLENVDLKNNTDVMSVDSDRNLSNLIEMSVSIPVNKSDEKPVILSENPIEVKTSDNGSKTSIDSSSNEINSTTLQFEESTFLHNNTELLTDIQMDDESLLTETPEKSSIIDSFHSIELDHVQEDNKRKIDTIQEYDNSEKKMKVETETLKTPMSMLYKIKNMFRSSEKQLSCVNNTKENNLKSGKCYQKLNFGKFEENNDNFTKPTSLKKSEIPTKSKIPCKVTERSSKNDEFNNSSLSSLNDSIKPKKTIPKFSGVPVLSDVSNSSNRKCTESRIPSKFQK</sequence>
<evidence type="ECO:0000313" key="2">
    <source>
        <dbReference type="EMBL" id="CAH1724211.1"/>
    </source>
</evidence>
<accession>A0A9P0NJJ2</accession>
<reference evidence="2" key="2">
    <citation type="submission" date="2022-10" db="EMBL/GenBank/DDBJ databases">
        <authorList>
            <consortium name="ENA_rothamsted_submissions"/>
            <consortium name="culmorum"/>
            <person name="King R."/>
        </authorList>
    </citation>
    <scope>NUCLEOTIDE SEQUENCE</scope>
</reference>
<evidence type="ECO:0000313" key="3">
    <source>
        <dbReference type="Proteomes" id="UP001154329"/>
    </source>
</evidence>
<name>A0A9P0NJJ2_APHGO</name>
<feature type="region of interest" description="Disordered" evidence="1">
    <location>
        <begin position="1951"/>
        <end position="2032"/>
    </location>
</feature>
<keyword evidence="3" id="KW-1185">Reference proteome</keyword>
<feature type="compositionally biased region" description="Low complexity" evidence="1">
    <location>
        <begin position="1984"/>
        <end position="1994"/>
    </location>
</feature>
<evidence type="ECO:0000256" key="1">
    <source>
        <dbReference type="SAM" id="MobiDB-lite"/>
    </source>
</evidence>
<organism evidence="2 3">
    <name type="scientific">Aphis gossypii</name>
    <name type="common">Cotton aphid</name>
    <dbReference type="NCBI Taxonomy" id="80765"/>
    <lineage>
        <taxon>Eukaryota</taxon>
        <taxon>Metazoa</taxon>
        <taxon>Ecdysozoa</taxon>
        <taxon>Arthropoda</taxon>
        <taxon>Hexapoda</taxon>
        <taxon>Insecta</taxon>
        <taxon>Pterygota</taxon>
        <taxon>Neoptera</taxon>
        <taxon>Paraneoptera</taxon>
        <taxon>Hemiptera</taxon>
        <taxon>Sternorrhyncha</taxon>
        <taxon>Aphidomorpha</taxon>
        <taxon>Aphidoidea</taxon>
        <taxon>Aphididae</taxon>
        <taxon>Aphidini</taxon>
        <taxon>Aphis</taxon>
        <taxon>Aphis</taxon>
    </lineage>
</organism>
<feature type="compositionally biased region" description="Basic and acidic residues" evidence="1">
    <location>
        <begin position="1973"/>
        <end position="1982"/>
    </location>
</feature>
<proteinExistence type="predicted"/>
<dbReference type="Proteomes" id="UP001154329">
    <property type="component" value="Chromosome 2"/>
</dbReference>
<reference evidence="2" key="1">
    <citation type="submission" date="2022-02" db="EMBL/GenBank/DDBJ databases">
        <authorList>
            <person name="King R."/>
        </authorList>
    </citation>
    <scope>NUCLEOTIDE SEQUENCE</scope>
</reference>
<dbReference type="OrthoDB" id="6631176at2759"/>
<protein>
    <submittedName>
        <fullName evidence="2">Uncharacterized protein</fullName>
    </submittedName>
</protein>
<gene>
    <name evidence="2" type="ORF">APHIGO_LOCUS5553</name>
</gene>
<dbReference type="EMBL" id="OU899035">
    <property type="protein sequence ID" value="CAH1724211.1"/>
    <property type="molecule type" value="Genomic_DNA"/>
</dbReference>